<name>A0A975D051_9SPHN</name>
<feature type="signal peptide" evidence="5">
    <location>
        <begin position="1"/>
        <end position="28"/>
    </location>
</feature>
<dbReference type="InterPro" id="IPR003782">
    <property type="entry name" value="SCO1/SenC"/>
</dbReference>
<feature type="binding site" evidence="3">
    <location>
        <position position="81"/>
    </location>
    <ligand>
        <name>Cu cation</name>
        <dbReference type="ChEBI" id="CHEBI:23378"/>
    </ligand>
</feature>
<dbReference type="InterPro" id="IPR036249">
    <property type="entry name" value="Thioredoxin-like_sf"/>
</dbReference>
<dbReference type="AlphaFoldDB" id="A0A975D051"/>
<dbReference type="InterPro" id="IPR013766">
    <property type="entry name" value="Thioredoxin_domain"/>
</dbReference>
<accession>A0A975D051</accession>
<dbReference type="Pfam" id="PF02630">
    <property type="entry name" value="SCO1-SenC"/>
    <property type="match status" value="1"/>
</dbReference>
<keyword evidence="2 3" id="KW-0186">Copper</keyword>
<evidence type="ECO:0000313" key="7">
    <source>
        <dbReference type="EMBL" id="QTH20439.1"/>
    </source>
</evidence>
<comment type="similarity">
    <text evidence="1">Belongs to the SCO1/2 family.</text>
</comment>
<dbReference type="PROSITE" id="PS51352">
    <property type="entry name" value="THIOREDOXIN_2"/>
    <property type="match status" value="1"/>
</dbReference>
<protein>
    <submittedName>
        <fullName evidence="7">SCO family protein</fullName>
    </submittedName>
</protein>
<evidence type="ECO:0000256" key="3">
    <source>
        <dbReference type="PIRSR" id="PIRSR603782-1"/>
    </source>
</evidence>
<evidence type="ECO:0000256" key="2">
    <source>
        <dbReference type="ARBA" id="ARBA00023008"/>
    </source>
</evidence>
<evidence type="ECO:0000256" key="1">
    <source>
        <dbReference type="ARBA" id="ARBA00010996"/>
    </source>
</evidence>
<reference evidence="7" key="2">
    <citation type="submission" date="2021-04" db="EMBL/GenBank/DDBJ databases">
        <title>Isolation and genomic analysis of the ibuprofen-degrading bacterium Sphingomonas strain MPO218.</title>
        <authorList>
            <person name="Aulestia M."/>
            <person name="Flores A."/>
            <person name="Mangas E.L."/>
            <person name="Perez-Pulido A.J."/>
            <person name="Santero E."/>
            <person name="Camacho E.M."/>
        </authorList>
    </citation>
    <scope>NUCLEOTIDE SEQUENCE</scope>
    <source>
        <strain evidence="7">MPO218</strain>
    </source>
</reference>
<evidence type="ECO:0000259" key="6">
    <source>
        <dbReference type="PROSITE" id="PS51352"/>
    </source>
</evidence>
<keyword evidence="4" id="KW-1015">Disulfide bond</keyword>
<feature type="domain" description="Thioredoxin" evidence="6">
    <location>
        <begin position="39"/>
        <end position="206"/>
    </location>
</feature>
<reference evidence="7" key="1">
    <citation type="submission" date="2020-07" db="EMBL/GenBank/DDBJ databases">
        <authorList>
            <person name="Camacho E."/>
        </authorList>
    </citation>
    <scope>NUCLEOTIDE SEQUENCE</scope>
    <source>
        <strain evidence="7">MPO218</strain>
    </source>
</reference>
<dbReference type="SUPFAM" id="SSF52833">
    <property type="entry name" value="Thioredoxin-like"/>
    <property type="match status" value="1"/>
</dbReference>
<dbReference type="EMBL" id="CP059319">
    <property type="protein sequence ID" value="QTH20439.1"/>
    <property type="molecule type" value="Genomic_DNA"/>
</dbReference>
<sequence>MAGRTMNNPILSRALAALLLLAAPPLLSGCGPARETPPLADAKIGGPFTLTDQDGRKVSDGDFAGKYRLIYFGYTFCPDVCPVDVQTLMKGYRKVEASNPALAAKIQPIFITVDPARDTPAVLKQFVRAFHPKLIGLTGSEAEIAAVAKEFAIYYKKQQGSPGTPGYLVDHSRQAMLFDPQGKPLALVAQDKDADTVAADIERWAR</sequence>
<evidence type="ECO:0000313" key="8">
    <source>
        <dbReference type="Proteomes" id="UP000664914"/>
    </source>
</evidence>
<keyword evidence="3" id="KW-0479">Metal-binding</keyword>
<dbReference type="OMA" id="GMMYAIA"/>
<feature type="disulfide bond" description="Redox-active" evidence="4">
    <location>
        <begin position="77"/>
        <end position="81"/>
    </location>
</feature>
<dbReference type="GO" id="GO:0046872">
    <property type="term" value="F:metal ion binding"/>
    <property type="evidence" value="ECO:0007669"/>
    <property type="project" value="UniProtKB-KW"/>
</dbReference>
<gene>
    <name evidence="7" type="ORF">HRJ34_19155</name>
</gene>
<dbReference type="CDD" id="cd02968">
    <property type="entry name" value="SCO"/>
    <property type="match status" value="1"/>
</dbReference>
<dbReference type="PANTHER" id="PTHR12151:SF25">
    <property type="entry name" value="LINALOOL DEHYDRATASE_ISOMERASE DOMAIN-CONTAINING PROTEIN"/>
    <property type="match status" value="1"/>
</dbReference>
<dbReference type="PANTHER" id="PTHR12151">
    <property type="entry name" value="ELECTRON TRANSPORT PROTIN SCO1/SENC FAMILY MEMBER"/>
    <property type="match status" value="1"/>
</dbReference>
<feature type="binding site" evidence="3">
    <location>
        <position position="77"/>
    </location>
    <ligand>
        <name>Cu cation</name>
        <dbReference type="ChEBI" id="CHEBI:23378"/>
    </ligand>
</feature>
<organism evidence="7 8">
    <name type="scientific">Rhizorhabdus wittichii</name>
    <dbReference type="NCBI Taxonomy" id="160791"/>
    <lineage>
        <taxon>Bacteria</taxon>
        <taxon>Pseudomonadati</taxon>
        <taxon>Pseudomonadota</taxon>
        <taxon>Alphaproteobacteria</taxon>
        <taxon>Sphingomonadales</taxon>
        <taxon>Sphingomonadaceae</taxon>
        <taxon>Rhizorhabdus</taxon>
    </lineage>
</organism>
<keyword evidence="5" id="KW-0732">Signal</keyword>
<dbReference type="PROSITE" id="PS51257">
    <property type="entry name" value="PROKAR_LIPOPROTEIN"/>
    <property type="match status" value="1"/>
</dbReference>
<dbReference type="Proteomes" id="UP000664914">
    <property type="component" value="Chromosome"/>
</dbReference>
<dbReference type="Gene3D" id="3.40.30.10">
    <property type="entry name" value="Glutaredoxin"/>
    <property type="match status" value="1"/>
</dbReference>
<evidence type="ECO:0000256" key="5">
    <source>
        <dbReference type="SAM" id="SignalP"/>
    </source>
</evidence>
<dbReference type="FunFam" id="3.40.30.10:FF:000013">
    <property type="entry name" value="Blast:Protein SCO1 homolog, mitochondrial"/>
    <property type="match status" value="1"/>
</dbReference>
<feature type="binding site" evidence="3">
    <location>
        <position position="171"/>
    </location>
    <ligand>
        <name>Cu cation</name>
        <dbReference type="ChEBI" id="CHEBI:23378"/>
    </ligand>
</feature>
<feature type="chain" id="PRO_5037837175" evidence="5">
    <location>
        <begin position="29"/>
        <end position="206"/>
    </location>
</feature>
<dbReference type="RefSeq" id="WP_012049023.1">
    <property type="nucleotide sequence ID" value="NZ_CP059319.1"/>
</dbReference>
<evidence type="ECO:0000256" key="4">
    <source>
        <dbReference type="PIRSR" id="PIRSR603782-2"/>
    </source>
</evidence>
<proteinExistence type="inferred from homology"/>